<dbReference type="GO" id="GO:0009254">
    <property type="term" value="P:peptidoglycan turnover"/>
    <property type="evidence" value="ECO:0007669"/>
    <property type="project" value="InterPro"/>
</dbReference>
<reference evidence="1" key="1">
    <citation type="submission" date="2018-06" db="EMBL/GenBank/DDBJ databases">
        <authorList>
            <person name="Zhirakovskaya E."/>
        </authorList>
    </citation>
    <scope>NUCLEOTIDE SEQUENCE</scope>
</reference>
<dbReference type="EMBL" id="UOEP01000049">
    <property type="protein sequence ID" value="VAW15484.1"/>
    <property type="molecule type" value="Genomic_DNA"/>
</dbReference>
<evidence type="ECO:0000313" key="1">
    <source>
        <dbReference type="EMBL" id="VAW15484.1"/>
    </source>
</evidence>
<accession>A0A3B0U3X2</accession>
<dbReference type="InterPro" id="IPR005338">
    <property type="entry name" value="Anhydro_N_Ac-Mur_kinase"/>
</dbReference>
<dbReference type="SUPFAM" id="SSF53067">
    <property type="entry name" value="Actin-like ATPase domain"/>
    <property type="match status" value="1"/>
</dbReference>
<proteinExistence type="predicted"/>
<dbReference type="GO" id="GO:0005524">
    <property type="term" value="F:ATP binding"/>
    <property type="evidence" value="ECO:0007669"/>
    <property type="project" value="InterPro"/>
</dbReference>
<dbReference type="NCBIfam" id="NF007144">
    <property type="entry name" value="PRK09585.2-3"/>
    <property type="match status" value="1"/>
</dbReference>
<dbReference type="PANTHER" id="PTHR30605">
    <property type="entry name" value="ANHYDRO-N-ACETYLMURAMIC ACID KINASE"/>
    <property type="match status" value="1"/>
</dbReference>
<dbReference type="EC" id="2.7.1.170" evidence="1"/>
<organism evidence="1">
    <name type="scientific">hydrothermal vent metagenome</name>
    <dbReference type="NCBI Taxonomy" id="652676"/>
    <lineage>
        <taxon>unclassified sequences</taxon>
        <taxon>metagenomes</taxon>
        <taxon>ecological metagenomes</taxon>
    </lineage>
</organism>
<dbReference type="GO" id="GO:0006040">
    <property type="term" value="P:amino sugar metabolic process"/>
    <property type="evidence" value="ECO:0007669"/>
    <property type="project" value="InterPro"/>
</dbReference>
<sequence>MTGYFSNKHLTHRVVGVMSGTSLDGLDLAACTFTENNGSWGFEINKAQTIGYPRVWGDRLAGAAGLSAEGLIKLHNDYGVYIGRAVKAFVSEAGFKAVLVASHGHTVFHQPERGFTFQVGNGACIAAECGITTVSDFRISDVALGGQGAPLVPVGDRELFKEYGYCLNLGGFANISFEKNCRRAAFDICPVNLALNHYAQKLGEPFDKNGAAGQTGTINKKLLEQLNKIEFYTTAPPKSLGREWVETIFFKVLEESDETITNVLRTLYEHIAFQIAKVIGPGGEVLVTGGGAHNQFLTGRLMEHCRAGIIIPGTTIVDFKEALIFAFLGLLRSQDKINCLSSVTGAREDSSGGTIYLV</sequence>
<dbReference type="GO" id="GO:0016301">
    <property type="term" value="F:kinase activity"/>
    <property type="evidence" value="ECO:0007669"/>
    <property type="project" value="UniProtKB-KW"/>
</dbReference>
<dbReference type="PANTHER" id="PTHR30605:SF0">
    <property type="entry name" value="ANHYDRO-N-ACETYLMURAMIC ACID KINASE"/>
    <property type="match status" value="1"/>
</dbReference>
<dbReference type="GO" id="GO:0016773">
    <property type="term" value="F:phosphotransferase activity, alcohol group as acceptor"/>
    <property type="evidence" value="ECO:0007669"/>
    <property type="project" value="InterPro"/>
</dbReference>
<protein>
    <submittedName>
        <fullName evidence="1">Anhydro-N-acetylmuramic acid kinase</fullName>
        <ecNumber evidence="1">2.7.1.170</ecNumber>
    </submittedName>
</protein>
<keyword evidence="1" id="KW-0418">Kinase</keyword>
<dbReference type="AlphaFoldDB" id="A0A3B0U3X2"/>
<dbReference type="Pfam" id="PF03702">
    <property type="entry name" value="AnmK"/>
    <property type="match status" value="1"/>
</dbReference>
<gene>
    <name evidence="1" type="ORF">MNBD_BACTEROID01-2630</name>
</gene>
<dbReference type="InterPro" id="IPR043129">
    <property type="entry name" value="ATPase_NBD"/>
</dbReference>
<name>A0A3B0U3X2_9ZZZZ</name>
<dbReference type="Gene3D" id="3.30.420.40">
    <property type="match status" value="2"/>
</dbReference>
<keyword evidence="1" id="KW-0808">Transferase</keyword>